<dbReference type="SUPFAM" id="SSF51569">
    <property type="entry name" value="Aldolase"/>
    <property type="match status" value="1"/>
</dbReference>
<reference evidence="4" key="1">
    <citation type="submission" date="2017-09" db="EMBL/GenBank/DDBJ databases">
        <title>Depth-based differentiation of microbial function through sediment-hosted aquifers and enrichment of novel symbionts in the deep terrestrial subsurface.</title>
        <authorList>
            <person name="Probst A.J."/>
            <person name="Ladd B."/>
            <person name="Jarett J.K."/>
            <person name="Geller-Mcgrath D.E."/>
            <person name="Sieber C.M.K."/>
            <person name="Emerson J.B."/>
            <person name="Anantharaman K."/>
            <person name="Thomas B.C."/>
            <person name="Malmstrom R."/>
            <person name="Stieglmeier M."/>
            <person name="Klingl A."/>
            <person name="Woyke T."/>
            <person name="Ryan C.M."/>
            <person name="Banfield J.F."/>
        </authorList>
    </citation>
    <scope>NUCLEOTIDE SEQUENCE [LARGE SCALE GENOMIC DNA]</scope>
</reference>
<dbReference type="GO" id="GO:0016832">
    <property type="term" value="F:aldehyde-lyase activity"/>
    <property type="evidence" value="ECO:0007669"/>
    <property type="project" value="InterPro"/>
</dbReference>
<dbReference type="AlphaFoldDB" id="A0A2M6XU51"/>
<dbReference type="PIRSF" id="PIRSF001359">
    <property type="entry name" value="F_bP_aldolase_II"/>
    <property type="match status" value="1"/>
</dbReference>
<feature type="binding site" evidence="2">
    <location>
        <position position="96"/>
    </location>
    <ligand>
        <name>Zn(2+)</name>
        <dbReference type="ChEBI" id="CHEBI:29105"/>
        <label>1</label>
        <note>catalytic</note>
    </ligand>
</feature>
<dbReference type="InterPro" id="IPR000771">
    <property type="entry name" value="FBA_II"/>
</dbReference>
<evidence type="ECO:0000313" key="4">
    <source>
        <dbReference type="Proteomes" id="UP000229784"/>
    </source>
</evidence>
<dbReference type="EMBL" id="PEXQ01000055">
    <property type="protein sequence ID" value="PIU14982.1"/>
    <property type="molecule type" value="Genomic_DNA"/>
</dbReference>
<protein>
    <recommendedName>
        <fullName evidence="5">Aldolase</fullName>
    </recommendedName>
</protein>
<gene>
    <name evidence="3" type="ORF">COT20_02240</name>
</gene>
<dbReference type="Gene3D" id="3.20.20.70">
    <property type="entry name" value="Aldolase class I"/>
    <property type="match status" value="1"/>
</dbReference>
<comment type="cofactor">
    <cofactor evidence="2">
        <name>Zn(2+)</name>
        <dbReference type="ChEBI" id="CHEBI:29105"/>
    </cofactor>
    <text evidence="2">Binds 2 Zn(2+) ions per subunit. One is catalytic and the other provides a structural contribution.</text>
</comment>
<dbReference type="GO" id="GO:0008270">
    <property type="term" value="F:zinc ion binding"/>
    <property type="evidence" value="ECO:0007669"/>
    <property type="project" value="InterPro"/>
</dbReference>
<dbReference type="GO" id="GO:0005975">
    <property type="term" value="P:carbohydrate metabolic process"/>
    <property type="evidence" value="ECO:0007669"/>
    <property type="project" value="InterPro"/>
</dbReference>
<proteinExistence type="predicted"/>
<feature type="active site" description="Proton donor" evidence="1">
    <location>
        <position position="95"/>
    </location>
</feature>
<dbReference type="InterPro" id="IPR050246">
    <property type="entry name" value="Class_II_FBP_aldolase"/>
</dbReference>
<feature type="binding site" evidence="2">
    <location>
        <position position="156"/>
    </location>
    <ligand>
        <name>Zn(2+)</name>
        <dbReference type="ChEBI" id="CHEBI:29105"/>
        <label>2</label>
    </ligand>
</feature>
<dbReference type="PANTHER" id="PTHR30304:SF0">
    <property type="entry name" value="D-TAGATOSE-1,6-BISPHOSPHATE ALDOLASE SUBUNIT GATY-RELATED"/>
    <property type="match status" value="1"/>
</dbReference>
<dbReference type="Proteomes" id="UP000229784">
    <property type="component" value="Unassembled WGS sequence"/>
</dbReference>
<sequence length="301" mass="34063">MRKVFVSSIAPFYKNFVRASLEKFSVPAFNLRILTFDSARALFKAAKKCRTNLFIIELAQSEMNYTKQSPKYFSKNILKAAEAEDYKEQIFLQADHFRPNANLEKLIKKSIKAGFYNIDIDCSSLSLSENIKETNYYIEFIKKCQPKGLEINIGGELGDIGSSNTRAEELEEFLQKVKGINKVAVQTGTVHGKGGAIDWQLVQNLSQIAKKYGLAGIVQHGASTLSEADLRRLPQCGVREVHLATKIMQTILEHPSFPYKISKQEIGAFKDKINKIPQAVKNKIMEAVEEKFLYFFNCLKS</sequence>
<keyword evidence="2" id="KW-0862">Zinc</keyword>
<evidence type="ECO:0000256" key="2">
    <source>
        <dbReference type="PIRSR" id="PIRSR001359-3"/>
    </source>
</evidence>
<organism evidence="3 4">
    <name type="scientific">bacterium (Candidatus Gribaldobacteria) CG08_land_8_20_14_0_20_39_15</name>
    <dbReference type="NCBI Taxonomy" id="2014273"/>
    <lineage>
        <taxon>Bacteria</taxon>
        <taxon>Candidatus Gribaldobacteria</taxon>
    </lineage>
</organism>
<keyword evidence="2" id="KW-0479">Metal-binding</keyword>
<evidence type="ECO:0008006" key="5">
    <source>
        <dbReference type="Google" id="ProtNLM"/>
    </source>
</evidence>
<feature type="binding site" evidence="2">
    <location>
        <position position="191"/>
    </location>
    <ligand>
        <name>Zn(2+)</name>
        <dbReference type="ChEBI" id="CHEBI:29105"/>
        <label>1</label>
        <note>catalytic</note>
    </ligand>
</feature>
<accession>A0A2M6XU51</accession>
<dbReference type="InterPro" id="IPR013785">
    <property type="entry name" value="Aldolase_TIM"/>
</dbReference>
<comment type="caution">
    <text evidence="3">The sequence shown here is derived from an EMBL/GenBank/DDBJ whole genome shotgun (WGS) entry which is preliminary data.</text>
</comment>
<feature type="binding site" evidence="2">
    <location>
        <position position="121"/>
    </location>
    <ligand>
        <name>Zn(2+)</name>
        <dbReference type="ChEBI" id="CHEBI:29105"/>
        <label>2</label>
    </ligand>
</feature>
<dbReference type="Pfam" id="PF01116">
    <property type="entry name" value="F_bP_aldolase"/>
    <property type="match status" value="1"/>
</dbReference>
<evidence type="ECO:0000313" key="3">
    <source>
        <dbReference type="EMBL" id="PIU14982.1"/>
    </source>
</evidence>
<evidence type="ECO:0000256" key="1">
    <source>
        <dbReference type="PIRSR" id="PIRSR001359-1"/>
    </source>
</evidence>
<dbReference type="PANTHER" id="PTHR30304">
    <property type="entry name" value="D-TAGATOSE-1,6-BISPHOSPHATE ALDOLASE"/>
    <property type="match status" value="1"/>
</dbReference>
<name>A0A2M6XU51_9BACT</name>
<feature type="binding site" evidence="2">
    <location>
        <position position="220"/>
    </location>
    <ligand>
        <name>Zn(2+)</name>
        <dbReference type="ChEBI" id="CHEBI:29105"/>
        <label>1</label>
        <note>catalytic</note>
    </ligand>
</feature>